<evidence type="ECO:0000256" key="3">
    <source>
        <dbReference type="ARBA" id="ARBA00006958"/>
    </source>
</evidence>
<evidence type="ECO:0000256" key="6">
    <source>
        <dbReference type="ARBA" id="ARBA00022801"/>
    </source>
</evidence>
<dbReference type="EMBL" id="HAEC01000378">
    <property type="protein sequence ID" value="SBQ68455.1"/>
    <property type="molecule type" value="Transcribed_RNA"/>
</dbReference>
<dbReference type="Pfam" id="PF13359">
    <property type="entry name" value="DDE_Tnp_4"/>
    <property type="match status" value="1"/>
</dbReference>
<feature type="non-terminal residue" evidence="9">
    <location>
        <position position="1"/>
    </location>
</feature>
<dbReference type="GO" id="GO:0005634">
    <property type="term" value="C:nucleus"/>
    <property type="evidence" value="ECO:0007669"/>
    <property type="project" value="UniProtKB-SubCell"/>
</dbReference>
<keyword evidence="7" id="KW-0539">Nucleus</keyword>
<evidence type="ECO:0000256" key="1">
    <source>
        <dbReference type="ARBA" id="ARBA00001968"/>
    </source>
</evidence>
<dbReference type="InterPro" id="IPR027806">
    <property type="entry name" value="HARBI1_dom"/>
</dbReference>
<proteinExistence type="inferred from homology"/>
<sequence length="366" mass="41980">RAAMVRRMLQETAVRRIWKHSRPSGEVFWSNALKNFGDEEWYQHFRMSRRTFNYLLSLVRPALTRKTTNWRRPYDPSLRLAVVIWWYATPSDYRTISCLFGVGMSTVCVFLREVTRALKDSLLERFISLPKLDQLQLTLDAFAARGYPMCGGAIDEIHIPITAPKDDPASYHNRKGGNSIVLQAVVDHRFCFTDVHVGWPGRTHDARVLSNSTIFIKAEQQDGYLFPREMSRDISGVEVPVHLIGDAAYPLKKWLMKGFTHHRLTPEQSTFNYRLSSARMVVENAFGRLKGRWKCLAKRCDVDIHIMRDIVIACCILHNVCEINKDRYLADWNTDATDLPEPNAEAVCAPPAGGARRIREAIMSVL</sequence>
<evidence type="ECO:0000256" key="5">
    <source>
        <dbReference type="ARBA" id="ARBA00022723"/>
    </source>
</evidence>
<name>A0A1A8FH84_9TELE</name>
<evidence type="ECO:0000313" key="9">
    <source>
        <dbReference type="EMBL" id="SBQ58780.1"/>
    </source>
</evidence>
<evidence type="ECO:0000256" key="7">
    <source>
        <dbReference type="ARBA" id="ARBA00023242"/>
    </source>
</evidence>
<feature type="domain" description="DDE Tnp4" evidence="8">
    <location>
        <begin position="154"/>
        <end position="319"/>
    </location>
</feature>
<reference evidence="9" key="2">
    <citation type="submission" date="2016-06" db="EMBL/GenBank/DDBJ databases">
        <title>The genome of a short-lived fish provides insights into sex chromosome evolution and the genetic control of aging.</title>
        <authorList>
            <person name="Reichwald K."/>
            <person name="Felder M."/>
            <person name="Petzold A."/>
            <person name="Koch P."/>
            <person name="Groth M."/>
            <person name="Platzer M."/>
        </authorList>
    </citation>
    <scope>NUCLEOTIDE SEQUENCE</scope>
    <source>
        <tissue evidence="9">Brain</tissue>
    </source>
</reference>
<keyword evidence="4" id="KW-0540">Nuclease</keyword>
<evidence type="ECO:0000256" key="2">
    <source>
        <dbReference type="ARBA" id="ARBA00004123"/>
    </source>
</evidence>
<dbReference type="AlphaFoldDB" id="A0A1A8FH84"/>
<dbReference type="EMBL" id="HAEB01012253">
    <property type="protein sequence ID" value="SBQ58780.1"/>
    <property type="molecule type" value="Transcribed_RNA"/>
</dbReference>
<dbReference type="PANTHER" id="PTHR22930:SF206">
    <property type="entry name" value="NUCLEASE HARBI1"/>
    <property type="match status" value="1"/>
</dbReference>
<gene>
    <name evidence="9" type="primary">CR788231.1</name>
</gene>
<dbReference type="InterPro" id="IPR045249">
    <property type="entry name" value="HARBI1-like"/>
</dbReference>
<dbReference type="GO" id="GO:0046872">
    <property type="term" value="F:metal ion binding"/>
    <property type="evidence" value="ECO:0007669"/>
    <property type="project" value="UniProtKB-KW"/>
</dbReference>
<keyword evidence="6" id="KW-0378">Hydrolase</keyword>
<evidence type="ECO:0000256" key="4">
    <source>
        <dbReference type="ARBA" id="ARBA00022722"/>
    </source>
</evidence>
<dbReference type="GO" id="GO:0004518">
    <property type="term" value="F:nuclease activity"/>
    <property type="evidence" value="ECO:0007669"/>
    <property type="project" value="UniProtKB-KW"/>
</dbReference>
<dbReference type="GO" id="GO:0016787">
    <property type="term" value="F:hydrolase activity"/>
    <property type="evidence" value="ECO:0007669"/>
    <property type="project" value="UniProtKB-KW"/>
</dbReference>
<comment type="similarity">
    <text evidence="3">Belongs to the HARBI1 family.</text>
</comment>
<comment type="subcellular location">
    <subcellularLocation>
        <location evidence="2">Nucleus</location>
    </subcellularLocation>
</comment>
<reference evidence="9" key="1">
    <citation type="submission" date="2016-05" db="EMBL/GenBank/DDBJ databases">
        <authorList>
            <person name="Lavstsen T."/>
            <person name="Jespersen J.S."/>
        </authorList>
    </citation>
    <scope>NUCLEOTIDE SEQUENCE</scope>
    <source>
        <tissue evidence="9">Brain</tissue>
    </source>
</reference>
<organism evidence="9">
    <name type="scientific">Nothobranchius korthausae</name>
    <dbReference type="NCBI Taxonomy" id="1143690"/>
    <lineage>
        <taxon>Eukaryota</taxon>
        <taxon>Metazoa</taxon>
        <taxon>Chordata</taxon>
        <taxon>Craniata</taxon>
        <taxon>Vertebrata</taxon>
        <taxon>Euteleostomi</taxon>
        <taxon>Actinopterygii</taxon>
        <taxon>Neopterygii</taxon>
        <taxon>Teleostei</taxon>
        <taxon>Neoteleostei</taxon>
        <taxon>Acanthomorphata</taxon>
        <taxon>Ovalentaria</taxon>
        <taxon>Atherinomorphae</taxon>
        <taxon>Cyprinodontiformes</taxon>
        <taxon>Nothobranchiidae</taxon>
        <taxon>Nothobranchius</taxon>
    </lineage>
</organism>
<evidence type="ECO:0000259" key="8">
    <source>
        <dbReference type="Pfam" id="PF13359"/>
    </source>
</evidence>
<dbReference type="PANTHER" id="PTHR22930">
    <property type="match status" value="1"/>
</dbReference>
<accession>A0A1A8FH84</accession>
<comment type="cofactor">
    <cofactor evidence="1">
        <name>a divalent metal cation</name>
        <dbReference type="ChEBI" id="CHEBI:60240"/>
    </cofactor>
</comment>
<keyword evidence="5" id="KW-0479">Metal-binding</keyword>
<protein>
    <recommendedName>
        <fullName evidence="8">DDE Tnp4 domain-containing protein</fullName>
    </recommendedName>
</protein>